<evidence type="ECO:0000313" key="2">
    <source>
        <dbReference type="Proteomes" id="UP000054886"/>
    </source>
</evidence>
<dbReference type="VEuPathDB" id="FungiDB:GVI51_D02453"/>
<dbReference type="VEuPathDB" id="FungiDB:CAGL0D02508g"/>
<dbReference type="GO" id="GO:0042144">
    <property type="term" value="P:vacuole fusion, non-autophagic"/>
    <property type="evidence" value="ECO:0007669"/>
    <property type="project" value="EnsemblFungi"/>
</dbReference>
<dbReference type="GO" id="GO:0016409">
    <property type="term" value="F:palmitoyltransferase activity"/>
    <property type="evidence" value="ECO:0007669"/>
    <property type="project" value="EnsemblFungi"/>
</dbReference>
<reference evidence="1 2" key="1">
    <citation type="submission" date="2015-10" db="EMBL/GenBank/DDBJ databases">
        <title>Draft genomes sequences of Candida glabrata isolates 1A, 1B, 2A, 2B, 3A and 3B.</title>
        <authorList>
            <person name="Haavelsrud O.E."/>
            <person name="Gaustad P."/>
        </authorList>
    </citation>
    <scope>NUCLEOTIDE SEQUENCE [LARGE SCALE GENOMIC DNA]</scope>
    <source>
        <strain evidence="1">910700640</strain>
    </source>
</reference>
<sequence>MVDLGFVRAVVVGNRIDAITVQLAILRRYNEEVAFLNEFSNEPIKGTINIFDLGKKLINWEEVMGYSLIEWALPISRRPSSLDLEGSHSHGLFFNVNKNVSKTMNESVDLQDRLLRRLTPRSSLDVDRSNFV</sequence>
<keyword evidence="1" id="KW-0808">Transferase</keyword>
<dbReference type="Proteomes" id="UP000054886">
    <property type="component" value="Unassembled WGS sequence"/>
</dbReference>
<dbReference type="VEuPathDB" id="FungiDB:GWK60_D02673"/>
<proteinExistence type="predicted"/>
<dbReference type="GO" id="GO:0000329">
    <property type="term" value="C:fungal-type vacuole membrane"/>
    <property type="evidence" value="ECO:0007669"/>
    <property type="project" value="EnsemblFungi"/>
</dbReference>
<protein>
    <submittedName>
        <fullName evidence="1">Palmitoyltransferase PFA3</fullName>
    </submittedName>
</protein>
<dbReference type="EMBL" id="LLZZ01000131">
    <property type="protein sequence ID" value="KTB01357.1"/>
    <property type="molecule type" value="Genomic_DNA"/>
</dbReference>
<comment type="caution">
    <text evidence="1">The sequence shown here is derived from an EMBL/GenBank/DDBJ whole genome shotgun (WGS) entry which is preliminary data.</text>
</comment>
<dbReference type="VEuPathDB" id="FungiDB:B1J91_D02508g"/>
<evidence type="ECO:0000313" key="1">
    <source>
        <dbReference type="EMBL" id="KTB01357.1"/>
    </source>
</evidence>
<accession>A0A0W0CPM1</accession>
<organism evidence="1 2">
    <name type="scientific">Candida glabrata</name>
    <name type="common">Yeast</name>
    <name type="synonym">Torulopsis glabrata</name>
    <dbReference type="NCBI Taxonomy" id="5478"/>
    <lineage>
        <taxon>Eukaryota</taxon>
        <taxon>Fungi</taxon>
        <taxon>Dikarya</taxon>
        <taxon>Ascomycota</taxon>
        <taxon>Saccharomycotina</taxon>
        <taxon>Saccharomycetes</taxon>
        <taxon>Saccharomycetales</taxon>
        <taxon>Saccharomycetaceae</taxon>
        <taxon>Nakaseomyces</taxon>
    </lineage>
</organism>
<gene>
    <name evidence="1" type="ORF">AO440_000718</name>
</gene>
<name>A0A0W0CPM1_CANGB</name>
<dbReference type="AlphaFoldDB" id="A0A0W0CPM1"/>